<proteinExistence type="predicted"/>
<keyword evidence="5" id="KW-1185">Reference proteome</keyword>
<reference evidence="4 5" key="1">
    <citation type="submission" date="2020-08" db="EMBL/GenBank/DDBJ databases">
        <title>A Genomic Blueprint of the Chicken Gut Microbiome.</title>
        <authorList>
            <person name="Gilroy R."/>
            <person name="Ravi A."/>
            <person name="Getino M."/>
            <person name="Pursley I."/>
            <person name="Horton D.L."/>
            <person name="Alikhan N.-F."/>
            <person name="Baker D."/>
            <person name="Gharbi K."/>
            <person name="Hall N."/>
            <person name="Watson M."/>
            <person name="Adriaenssens E.M."/>
            <person name="Foster-Nyarko E."/>
            <person name="Jarju S."/>
            <person name="Secka A."/>
            <person name="Antonio M."/>
            <person name="Oren A."/>
            <person name="Chaudhuri R."/>
            <person name="La Ragione R.M."/>
            <person name="Hildebrand F."/>
            <person name="Pallen M.J."/>
        </authorList>
    </citation>
    <scope>NUCLEOTIDE SEQUENCE [LARGE SCALE GENOMIC DNA]</scope>
    <source>
        <strain evidence="4 5">Sa3CVA3</strain>
    </source>
</reference>
<dbReference type="SUPFAM" id="SSF48452">
    <property type="entry name" value="TPR-like"/>
    <property type="match status" value="1"/>
</dbReference>
<dbReference type="RefSeq" id="WP_191743439.1">
    <property type="nucleotide sequence ID" value="NZ_JACSQU010000001.1"/>
</dbReference>
<dbReference type="InterPro" id="IPR011990">
    <property type="entry name" value="TPR-like_helical_dom_sf"/>
</dbReference>
<evidence type="ECO:0000256" key="1">
    <source>
        <dbReference type="PROSITE-ProRule" id="PRU00339"/>
    </source>
</evidence>
<feature type="repeat" description="TPR" evidence="1">
    <location>
        <begin position="331"/>
        <end position="364"/>
    </location>
</feature>
<accession>A0ABR8R013</accession>
<evidence type="ECO:0000256" key="3">
    <source>
        <dbReference type="SAM" id="SignalP"/>
    </source>
</evidence>
<evidence type="ECO:0000313" key="4">
    <source>
        <dbReference type="EMBL" id="MBD7941120.1"/>
    </source>
</evidence>
<gene>
    <name evidence="4" type="ORF">H9656_06950</name>
</gene>
<keyword evidence="1" id="KW-0802">TPR repeat</keyword>
<feature type="signal peptide" evidence="3">
    <location>
        <begin position="1"/>
        <end position="35"/>
    </location>
</feature>
<feature type="region of interest" description="Disordered" evidence="2">
    <location>
        <begin position="480"/>
        <end position="519"/>
    </location>
</feature>
<comment type="caution">
    <text evidence="4">The sequence shown here is derived from an EMBL/GenBank/DDBJ whole genome shotgun (WGS) entry which is preliminary data.</text>
</comment>
<sequence length="519" mass="57778">MAGLKMFPRRWGPTRPLAIAAAAVLATMSASPARADWLRAESERFVVYSDGGANQLRQFTQELESFDRLLRIRLGVSLEAPTYRKLPVYLLGSRTAMLRVRPGAQDGLAGFYMATDEDIFGVARRDEEMHTLKHEYAHHFMMQNFSHAYPAWFIEGFAEYFATADFKRDEIHVGKYSQNRAYWLINGAWVSMEELLAERPGASVRHRETYYPLAWLLTHWFMSDTERRRTLGTYLAAVGDGADPVAAMRDATGLTTTELQRALRRYVRERMTYVVMKTSFDATNIVVTTLPKSADDLLLLNQRLKVGVPEEQRAATAQDVRRAAARHPDDPLALLALGHAELHFGDAAGAEAPLQRLIELDPDHVEGLQYLARTRMDAAAASDDRDAALRLKVEAQGYLSRAYVADDANYVTLLLIAENRADSPSYPNENDVAVLEQAFVLAPQLGVVRINLAQALLAHDRNIEAAGLLRPLVADPHAPSSTARALLQRAEGRSEADEDDVDDHDISVTPAPSDPAARE</sequence>
<dbReference type="InterPro" id="IPR019734">
    <property type="entry name" value="TPR_rpt"/>
</dbReference>
<protein>
    <submittedName>
        <fullName evidence="4">Tetratricopeptide repeat protein</fullName>
    </submittedName>
</protein>
<dbReference type="Proteomes" id="UP000638918">
    <property type="component" value="Unassembled WGS sequence"/>
</dbReference>
<dbReference type="Gene3D" id="1.25.40.10">
    <property type="entry name" value="Tetratricopeptide repeat domain"/>
    <property type="match status" value="1"/>
</dbReference>
<dbReference type="PROSITE" id="PS50005">
    <property type="entry name" value="TPR"/>
    <property type="match status" value="1"/>
</dbReference>
<dbReference type="EMBL" id="JACSQU010000001">
    <property type="protein sequence ID" value="MBD7941120.1"/>
    <property type="molecule type" value="Genomic_DNA"/>
</dbReference>
<keyword evidence="3" id="KW-0732">Signal</keyword>
<evidence type="ECO:0000313" key="5">
    <source>
        <dbReference type="Proteomes" id="UP000638918"/>
    </source>
</evidence>
<feature type="chain" id="PRO_5045990230" evidence="3">
    <location>
        <begin position="36"/>
        <end position="519"/>
    </location>
</feature>
<name>A0ABR8R013_9CAUL</name>
<organism evidence="4 5">
    <name type="scientific">Brevundimonas guildfordensis</name>
    <dbReference type="NCBI Taxonomy" id="2762241"/>
    <lineage>
        <taxon>Bacteria</taxon>
        <taxon>Pseudomonadati</taxon>
        <taxon>Pseudomonadota</taxon>
        <taxon>Alphaproteobacteria</taxon>
        <taxon>Caulobacterales</taxon>
        <taxon>Caulobacteraceae</taxon>
        <taxon>Brevundimonas</taxon>
    </lineage>
</organism>
<evidence type="ECO:0000256" key="2">
    <source>
        <dbReference type="SAM" id="MobiDB-lite"/>
    </source>
</evidence>